<name>A0A9W7FEB8_9STRA</name>
<dbReference type="EMBL" id="BRXW01000150">
    <property type="protein sequence ID" value="GMI10561.1"/>
    <property type="molecule type" value="Genomic_DNA"/>
</dbReference>
<accession>A0A9W7FEB8</accession>
<evidence type="ECO:0000313" key="3">
    <source>
        <dbReference type="Proteomes" id="UP001165122"/>
    </source>
</evidence>
<evidence type="ECO:0000313" key="2">
    <source>
        <dbReference type="EMBL" id="GMI10561.1"/>
    </source>
</evidence>
<comment type="caution">
    <text evidence="2">The sequence shown here is derived from an EMBL/GenBank/DDBJ whole genome shotgun (WGS) entry which is preliminary data.</text>
</comment>
<dbReference type="Proteomes" id="UP001165122">
    <property type="component" value="Unassembled WGS sequence"/>
</dbReference>
<sequence>MKITCDVVFTYALLLSLADCYIVLAPQRAAATTTALFGKKSRAMGGKQGEMARKMAEAKRQREGSEAVQQDENVNEETKKLQREFDYMLENNAYSINPNEYESEEEMLADMETNPNYSSSSFSSSSLSSQPKKRAVLPPKIYVGDAFPFPSLTSAGEFLFTPRGDSLGRGFPNTKDVPFTTFIIDPRPNSAFFNDAFQSLLLGFKGLPTKSNYLLVSPNSPGQTRQLAKKAGKTLQSGEVEKLVESGVTRTSFGNVFGVFTTDGGTDKDGARSSVKLASENEFYVNLGVAGECRLMNMHVVVVDNKTEKVRLAKTGQDGLVSSETLKDYVNGIKS</sequence>
<keyword evidence="1" id="KW-0732">Signal</keyword>
<protein>
    <submittedName>
        <fullName evidence="2">Uncharacterized protein</fullName>
    </submittedName>
</protein>
<organism evidence="2 3">
    <name type="scientific">Triparma laevis f. longispina</name>
    <dbReference type="NCBI Taxonomy" id="1714387"/>
    <lineage>
        <taxon>Eukaryota</taxon>
        <taxon>Sar</taxon>
        <taxon>Stramenopiles</taxon>
        <taxon>Ochrophyta</taxon>
        <taxon>Bolidophyceae</taxon>
        <taxon>Parmales</taxon>
        <taxon>Triparmaceae</taxon>
        <taxon>Triparma</taxon>
    </lineage>
</organism>
<gene>
    <name evidence="2" type="ORF">TrLO_g11180</name>
</gene>
<reference evidence="3" key="1">
    <citation type="journal article" date="2023" name="Commun. Biol.">
        <title>Genome analysis of Parmales, the sister group of diatoms, reveals the evolutionary specialization of diatoms from phago-mixotrophs to photoautotrophs.</title>
        <authorList>
            <person name="Ban H."/>
            <person name="Sato S."/>
            <person name="Yoshikawa S."/>
            <person name="Yamada K."/>
            <person name="Nakamura Y."/>
            <person name="Ichinomiya M."/>
            <person name="Sato N."/>
            <person name="Blanc-Mathieu R."/>
            <person name="Endo H."/>
            <person name="Kuwata A."/>
            <person name="Ogata H."/>
        </authorList>
    </citation>
    <scope>NUCLEOTIDE SEQUENCE [LARGE SCALE GENOMIC DNA]</scope>
    <source>
        <strain evidence="3">NIES 3700</strain>
    </source>
</reference>
<evidence type="ECO:0000256" key="1">
    <source>
        <dbReference type="SAM" id="SignalP"/>
    </source>
</evidence>
<dbReference type="AlphaFoldDB" id="A0A9W7FEB8"/>
<feature type="signal peptide" evidence="1">
    <location>
        <begin position="1"/>
        <end position="20"/>
    </location>
</feature>
<feature type="chain" id="PRO_5040999708" evidence="1">
    <location>
        <begin position="21"/>
        <end position="335"/>
    </location>
</feature>
<keyword evidence="3" id="KW-1185">Reference proteome</keyword>
<proteinExistence type="predicted"/>
<dbReference type="OrthoDB" id="10363089at2759"/>